<dbReference type="Proteomes" id="UP000556201">
    <property type="component" value="Unassembled WGS sequence"/>
</dbReference>
<sequence length="48" mass="5147">MLFIGAVVLAGALFAVSGSFESWRKPREITDRDADGEPDEPNGPAKDL</sequence>
<reference evidence="2 3" key="1">
    <citation type="submission" date="2020-08" db="EMBL/GenBank/DDBJ databases">
        <title>Functional genomics of gut bacteria from endangered species of beetles.</title>
        <authorList>
            <person name="Carlos-Shanley C."/>
        </authorList>
    </citation>
    <scope>NUCLEOTIDE SEQUENCE [LARGE SCALE GENOMIC DNA]</scope>
    <source>
        <strain evidence="2 3">S00192</strain>
    </source>
</reference>
<feature type="region of interest" description="Disordered" evidence="1">
    <location>
        <begin position="25"/>
        <end position="48"/>
    </location>
</feature>
<organism evidence="2 3">
    <name type="scientific">Brevundimonas vesicularis</name>
    <name type="common">Pseudomonas vesicularis</name>
    <dbReference type="NCBI Taxonomy" id="41276"/>
    <lineage>
        <taxon>Bacteria</taxon>
        <taxon>Pseudomonadati</taxon>
        <taxon>Pseudomonadota</taxon>
        <taxon>Alphaproteobacteria</taxon>
        <taxon>Caulobacterales</taxon>
        <taxon>Caulobacteraceae</taxon>
        <taxon>Brevundimonas</taxon>
    </lineage>
</organism>
<protein>
    <submittedName>
        <fullName evidence="2">Uncharacterized protein</fullName>
    </submittedName>
</protein>
<evidence type="ECO:0000313" key="2">
    <source>
        <dbReference type="EMBL" id="MBB5772976.1"/>
    </source>
</evidence>
<accession>A0A7W9L706</accession>
<proteinExistence type="predicted"/>
<dbReference type="AlphaFoldDB" id="A0A7W9L706"/>
<evidence type="ECO:0000313" key="3">
    <source>
        <dbReference type="Proteomes" id="UP000556201"/>
    </source>
</evidence>
<dbReference type="EMBL" id="JACHLJ010000004">
    <property type="protein sequence ID" value="MBB5772976.1"/>
    <property type="molecule type" value="Genomic_DNA"/>
</dbReference>
<gene>
    <name evidence="2" type="ORF">HNP47_002996</name>
</gene>
<dbReference type="RefSeq" id="WP_184280154.1">
    <property type="nucleotide sequence ID" value="NZ_JACHLJ010000004.1"/>
</dbReference>
<name>A0A7W9L706_BREVE</name>
<feature type="compositionally biased region" description="Basic and acidic residues" evidence="1">
    <location>
        <begin position="25"/>
        <end position="35"/>
    </location>
</feature>
<comment type="caution">
    <text evidence="2">The sequence shown here is derived from an EMBL/GenBank/DDBJ whole genome shotgun (WGS) entry which is preliminary data.</text>
</comment>
<evidence type="ECO:0000256" key="1">
    <source>
        <dbReference type="SAM" id="MobiDB-lite"/>
    </source>
</evidence>